<evidence type="ECO:0000256" key="3">
    <source>
        <dbReference type="ARBA" id="ARBA00011245"/>
    </source>
</evidence>
<dbReference type="HAMAP" id="MF_00113">
    <property type="entry name" value="QueA"/>
    <property type="match status" value="1"/>
</dbReference>
<keyword evidence="5 13" id="KW-0808">Transferase</keyword>
<evidence type="ECO:0000256" key="5">
    <source>
        <dbReference type="ARBA" id="ARBA00022679"/>
    </source>
</evidence>
<protein>
    <recommendedName>
        <fullName evidence="11 13">S-adenosylmethionine:tRNA ribosyltransferase-isomerase</fullName>
        <ecNumber evidence="10 13">2.4.99.17</ecNumber>
    </recommendedName>
    <alternativeName>
        <fullName evidence="12 13">Queuosine biosynthesis protein QueA</fullName>
    </alternativeName>
</protein>
<comment type="subcellular location">
    <subcellularLocation>
        <location evidence="1 13">Cytoplasm</location>
    </subcellularLocation>
</comment>
<evidence type="ECO:0000313" key="15">
    <source>
        <dbReference type="EMBL" id="SPE23677.1"/>
    </source>
</evidence>
<dbReference type="FunFam" id="3.40.1780.10:FF:000001">
    <property type="entry name" value="S-adenosylmethionine:tRNA ribosyltransferase-isomerase"/>
    <property type="match status" value="1"/>
</dbReference>
<evidence type="ECO:0000256" key="4">
    <source>
        <dbReference type="ARBA" id="ARBA00022490"/>
    </source>
</evidence>
<dbReference type="FunFam" id="2.40.10.240:FF:000002">
    <property type="entry name" value="S-adenosylmethionine:tRNA ribosyltransferase-isomerase"/>
    <property type="match status" value="1"/>
</dbReference>
<dbReference type="UniPathway" id="UPA00392"/>
<comment type="pathway">
    <text evidence="2 13">tRNA modification; tRNA-queuosine biosynthesis.</text>
</comment>
<gene>
    <name evidence="13 15" type="primary">queA</name>
    <name evidence="15" type="ORF">SBA5_400089</name>
</gene>
<dbReference type="PANTHER" id="PTHR30307">
    <property type="entry name" value="S-ADENOSYLMETHIONINE:TRNA RIBOSYLTRANSFERASE-ISOMERASE"/>
    <property type="match status" value="1"/>
</dbReference>
<dbReference type="Pfam" id="PF02547">
    <property type="entry name" value="Queuosine_synth"/>
    <property type="match status" value="1"/>
</dbReference>
<evidence type="ECO:0000256" key="14">
    <source>
        <dbReference type="SAM" id="MobiDB-lite"/>
    </source>
</evidence>
<keyword evidence="7 13" id="KW-0671">Queuosine biosynthesis</keyword>
<evidence type="ECO:0000256" key="11">
    <source>
        <dbReference type="ARBA" id="ARBA00069325"/>
    </source>
</evidence>
<keyword evidence="6 13" id="KW-0949">S-adenosyl-L-methionine</keyword>
<keyword evidence="15" id="KW-0328">Glycosyltransferase</keyword>
<dbReference type="PANTHER" id="PTHR30307:SF0">
    <property type="entry name" value="S-ADENOSYLMETHIONINE:TRNA RIBOSYLTRANSFERASE-ISOMERASE"/>
    <property type="match status" value="1"/>
</dbReference>
<feature type="region of interest" description="Disordered" evidence="14">
    <location>
        <begin position="1"/>
        <end position="25"/>
    </location>
</feature>
<evidence type="ECO:0000256" key="1">
    <source>
        <dbReference type="ARBA" id="ARBA00004496"/>
    </source>
</evidence>
<evidence type="ECO:0000256" key="9">
    <source>
        <dbReference type="ARBA" id="ARBA00061210"/>
    </source>
</evidence>
<comment type="function">
    <text evidence="13">Transfers and isomerizes the ribose moiety from AdoMet to the 7-aminomethyl group of 7-deazaguanine (preQ1-tRNA) to give epoxyqueuosine (oQ-tRNA).</text>
</comment>
<evidence type="ECO:0000256" key="13">
    <source>
        <dbReference type="HAMAP-Rule" id="MF_00113"/>
    </source>
</evidence>
<comment type="subunit">
    <text evidence="3 13">Monomer.</text>
</comment>
<name>A0A2N9LKB3_9BACT</name>
<dbReference type="GO" id="GO:0051075">
    <property type="term" value="F:S-adenosylmethionine:tRNA ribosyltransferase-isomerase activity"/>
    <property type="evidence" value="ECO:0007669"/>
    <property type="project" value="UniProtKB-EC"/>
</dbReference>
<evidence type="ECO:0000256" key="2">
    <source>
        <dbReference type="ARBA" id="ARBA00004691"/>
    </source>
</evidence>
<dbReference type="GO" id="GO:0005737">
    <property type="term" value="C:cytoplasm"/>
    <property type="evidence" value="ECO:0007669"/>
    <property type="project" value="UniProtKB-SubCell"/>
</dbReference>
<comment type="catalytic activity">
    <reaction evidence="8 13">
        <text>7-aminomethyl-7-carbaguanosine(34) in tRNA + S-adenosyl-L-methionine = epoxyqueuosine(34) in tRNA + adenine + L-methionine + 2 H(+)</text>
        <dbReference type="Rhea" id="RHEA:32155"/>
        <dbReference type="Rhea" id="RHEA-COMP:10342"/>
        <dbReference type="Rhea" id="RHEA-COMP:18582"/>
        <dbReference type="ChEBI" id="CHEBI:15378"/>
        <dbReference type="ChEBI" id="CHEBI:16708"/>
        <dbReference type="ChEBI" id="CHEBI:57844"/>
        <dbReference type="ChEBI" id="CHEBI:59789"/>
        <dbReference type="ChEBI" id="CHEBI:82833"/>
        <dbReference type="ChEBI" id="CHEBI:194443"/>
        <dbReference type="EC" id="2.4.99.17"/>
    </reaction>
</comment>
<dbReference type="InterPro" id="IPR042118">
    <property type="entry name" value="QueA_dom1"/>
</dbReference>
<evidence type="ECO:0000256" key="7">
    <source>
        <dbReference type="ARBA" id="ARBA00022785"/>
    </source>
</evidence>
<feature type="compositionally biased region" description="Basic and acidic residues" evidence="14">
    <location>
        <begin position="13"/>
        <end position="25"/>
    </location>
</feature>
<evidence type="ECO:0000256" key="8">
    <source>
        <dbReference type="ARBA" id="ARBA00052751"/>
    </source>
</evidence>
<dbReference type="Gene3D" id="2.40.10.240">
    <property type="entry name" value="QueA-like"/>
    <property type="match status" value="1"/>
</dbReference>
<comment type="similarity">
    <text evidence="9 13">Belongs to the QueA family.</text>
</comment>
<evidence type="ECO:0000256" key="12">
    <source>
        <dbReference type="ARBA" id="ARBA00076160"/>
    </source>
</evidence>
<dbReference type="EC" id="2.4.99.17" evidence="10 13"/>
<dbReference type="Proteomes" id="UP000239735">
    <property type="component" value="Unassembled WGS sequence"/>
</dbReference>
<evidence type="ECO:0000256" key="6">
    <source>
        <dbReference type="ARBA" id="ARBA00022691"/>
    </source>
</evidence>
<dbReference type="Gene3D" id="3.40.1780.10">
    <property type="entry name" value="QueA-like"/>
    <property type="match status" value="1"/>
</dbReference>
<keyword evidence="15" id="KW-0413">Isomerase</keyword>
<organism evidence="15 16">
    <name type="scientific">Candidatus Sulfuritelmatomonas gaucii</name>
    <dbReference type="NCBI Taxonomy" id="2043161"/>
    <lineage>
        <taxon>Bacteria</taxon>
        <taxon>Pseudomonadati</taxon>
        <taxon>Acidobacteriota</taxon>
        <taxon>Terriglobia</taxon>
        <taxon>Terriglobales</taxon>
        <taxon>Acidobacteriaceae</taxon>
        <taxon>Candidatus Sulfuritelmatomonas</taxon>
    </lineage>
</organism>
<dbReference type="GO" id="GO:0008616">
    <property type="term" value="P:tRNA queuosine(34) biosynthetic process"/>
    <property type="evidence" value="ECO:0007669"/>
    <property type="project" value="UniProtKB-UniRule"/>
</dbReference>
<keyword evidence="4 13" id="KW-0963">Cytoplasm</keyword>
<dbReference type="SUPFAM" id="SSF111337">
    <property type="entry name" value="QueA-like"/>
    <property type="match status" value="1"/>
</dbReference>
<dbReference type="InterPro" id="IPR042119">
    <property type="entry name" value="QueA_dom2"/>
</dbReference>
<sequence length="393" mass="43824">MSGPSGDSPQSGRSERRADPQADLRVSDFDYELPEELIAQQPTAERGTSRLLVMDRKSGAWEDDVFPGFASRLRPRDLLVLNDSRVIPARLYARRTLRREREKPTGRIEVMLLEPAGERQWRALVRPGRKVAIGERLVFPAAGGDIVLEAEVMERGQYGERLLEFAPVDDFYAAIERIGHMPLPPYIHRRDAEADRERYQTVFAHERGSVAAPTAGLHFTEAMIEALQAKGVEIARVTLHVGLGTFAPLRVERVDEVRLHRERYSISAAAADALNRAVAEGRRIVAVGTTVVRTLEAAALAARGEELRTHSGATEIFIAPGFEFRLVSALLTNFHLPQSSLLMLVSAFAGREHVLAAYRHAVEERYRFYSYGDCMFIAGAVLSDHFQLLDSLA</sequence>
<dbReference type="InterPro" id="IPR003699">
    <property type="entry name" value="QueA"/>
</dbReference>
<accession>A0A2N9LKB3</accession>
<evidence type="ECO:0000313" key="16">
    <source>
        <dbReference type="Proteomes" id="UP000239735"/>
    </source>
</evidence>
<feature type="compositionally biased region" description="Polar residues" evidence="14">
    <location>
        <begin position="1"/>
        <end position="12"/>
    </location>
</feature>
<proteinExistence type="inferred from homology"/>
<dbReference type="EMBL" id="OKRB01000098">
    <property type="protein sequence ID" value="SPE23677.1"/>
    <property type="molecule type" value="Genomic_DNA"/>
</dbReference>
<evidence type="ECO:0000256" key="10">
    <source>
        <dbReference type="ARBA" id="ARBA00066503"/>
    </source>
</evidence>
<reference evidence="16" key="1">
    <citation type="submission" date="2018-02" db="EMBL/GenBank/DDBJ databases">
        <authorList>
            <person name="Hausmann B."/>
        </authorList>
    </citation>
    <scope>NUCLEOTIDE SEQUENCE [LARGE SCALE GENOMIC DNA]</scope>
    <source>
        <strain evidence="16">Peat soil MAG SbA5</strain>
    </source>
</reference>
<dbReference type="InterPro" id="IPR036100">
    <property type="entry name" value="QueA_sf"/>
</dbReference>
<dbReference type="NCBIfam" id="TIGR00113">
    <property type="entry name" value="queA"/>
    <property type="match status" value="1"/>
</dbReference>
<dbReference type="NCBIfam" id="NF001140">
    <property type="entry name" value="PRK00147.1"/>
    <property type="match status" value="1"/>
</dbReference>
<dbReference type="AlphaFoldDB" id="A0A2N9LKB3"/>